<evidence type="ECO:0000313" key="2">
    <source>
        <dbReference type="EnsemblPlants" id="PNT72886"/>
    </source>
</evidence>
<proteinExistence type="predicted"/>
<dbReference type="AlphaFoldDB" id="A0A2K2DF21"/>
<reference evidence="2" key="3">
    <citation type="submission" date="2018-08" db="UniProtKB">
        <authorList>
            <consortium name="EnsemblPlants"/>
        </authorList>
    </citation>
    <scope>IDENTIFICATION</scope>
    <source>
        <strain evidence="2">cv. Bd21</strain>
    </source>
</reference>
<dbReference type="EMBL" id="CM000881">
    <property type="protein sequence ID" value="PNT72886.1"/>
    <property type="molecule type" value="Genomic_DNA"/>
</dbReference>
<dbReference type="Proteomes" id="UP000008810">
    <property type="component" value="Chromosome 2"/>
</dbReference>
<reference evidence="1 2" key="1">
    <citation type="journal article" date="2010" name="Nature">
        <title>Genome sequencing and analysis of the model grass Brachypodium distachyon.</title>
        <authorList>
            <consortium name="International Brachypodium Initiative"/>
        </authorList>
    </citation>
    <scope>NUCLEOTIDE SEQUENCE [LARGE SCALE GENOMIC DNA]</scope>
    <source>
        <strain evidence="1 2">Bd21</strain>
    </source>
</reference>
<dbReference type="EnsemblPlants" id="PNT72886">
    <property type="protein sequence ID" value="PNT72886"/>
    <property type="gene ID" value="BRADI_2g50403v3"/>
</dbReference>
<name>A0A2K2DF21_BRADI</name>
<gene>
    <name evidence="1" type="ORF">BRADI_2g50403v3</name>
</gene>
<protein>
    <submittedName>
        <fullName evidence="1 2">Uncharacterized protein</fullName>
    </submittedName>
</protein>
<organism evidence="1">
    <name type="scientific">Brachypodium distachyon</name>
    <name type="common">Purple false brome</name>
    <name type="synonym">Trachynia distachya</name>
    <dbReference type="NCBI Taxonomy" id="15368"/>
    <lineage>
        <taxon>Eukaryota</taxon>
        <taxon>Viridiplantae</taxon>
        <taxon>Streptophyta</taxon>
        <taxon>Embryophyta</taxon>
        <taxon>Tracheophyta</taxon>
        <taxon>Spermatophyta</taxon>
        <taxon>Magnoliopsida</taxon>
        <taxon>Liliopsida</taxon>
        <taxon>Poales</taxon>
        <taxon>Poaceae</taxon>
        <taxon>BOP clade</taxon>
        <taxon>Pooideae</taxon>
        <taxon>Stipodae</taxon>
        <taxon>Brachypodieae</taxon>
        <taxon>Brachypodium</taxon>
    </lineage>
</organism>
<accession>A0A2K2DF21</accession>
<keyword evidence="3" id="KW-1185">Reference proteome</keyword>
<evidence type="ECO:0000313" key="1">
    <source>
        <dbReference type="EMBL" id="PNT72886.1"/>
    </source>
</evidence>
<evidence type="ECO:0000313" key="3">
    <source>
        <dbReference type="Proteomes" id="UP000008810"/>
    </source>
</evidence>
<sequence length="76" mass="8920">MPCSIGYLLSRRELLKIISSVTCIQAPFSQHPSTFLYFHSFFPSKNRPIHLHLKWCSLSHFHCLQGWNSEFLVVAW</sequence>
<dbReference type="Gramene" id="PNT72886">
    <property type="protein sequence ID" value="PNT72886"/>
    <property type="gene ID" value="BRADI_2g50403v3"/>
</dbReference>
<reference evidence="1" key="2">
    <citation type="submission" date="2017-06" db="EMBL/GenBank/DDBJ databases">
        <title>WGS assembly of Brachypodium distachyon.</title>
        <authorList>
            <consortium name="The International Brachypodium Initiative"/>
            <person name="Lucas S."/>
            <person name="Harmon-Smith M."/>
            <person name="Lail K."/>
            <person name="Tice H."/>
            <person name="Grimwood J."/>
            <person name="Bruce D."/>
            <person name="Barry K."/>
            <person name="Shu S."/>
            <person name="Lindquist E."/>
            <person name="Wang M."/>
            <person name="Pitluck S."/>
            <person name="Vogel J.P."/>
            <person name="Garvin D.F."/>
            <person name="Mockler T.C."/>
            <person name="Schmutz J."/>
            <person name="Rokhsar D."/>
            <person name="Bevan M.W."/>
        </authorList>
    </citation>
    <scope>NUCLEOTIDE SEQUENCE</scope>
    <source>
        <strain evidence="1">Bd21</strain>
    </source>
</reference>